<dbReference type="AlphaFoldDB" id="A0A4Y7PLY3"/>
<dbReference type="Proteomes" id="UP000294933">
    <property type="component" value="Unassembled WGS sequence"/>
</dbReference>
<accession>A0A4Y7PLY3</accession>
<sequence>MEFLLWAPVPSLAVIRSERAACVRRVLRTGQMEREREPQDVARFFAFERQLETYHEDMFELGQDNNNATSDAETSVTTNTSANTTPLGSGIPTGSVVVTGRDRTPCSITNKGSPATTAARVLPSLSSQNTSCTITRPRHS</sequence>
<keyword evidence="3" id="KW-1185">Reference proteome</keyword>
<protein>
    <submittedName>
        <fullName evidence="2">Uncharacterized protein</fullName>
    </submittedName>
</protein>
<gene>
    <name evidence="2" type="ORF">BD410DRAFT_624347</name>
</gene>
<feature type="compositionally biased region" description="Low complexity" evidence="1">
    <location>
        <begin position="74"/>
        <end position="85"/>
    </location>
</feature>
<feature type="compositionally biased region" description="Polar residues" evidence="1">
    <location>
        <begin position="63"/>
        <end position="73"/>
    </location>
</feature>
<dbReference type="VEuPathDB" id="FungiDB:BD410DRAFT_624347"/>
<name>A0A4Y7PLY3_9AGAM</name>
<evidence type="ECO:0000256" key="1">
    <source>
        <dbReference type="SAM" id="MobiDB-lite"/>
    </source>
</evidence>
<feature type="compositionally biased region" description="Polar residues" evidence="1">
    <location>
        <begin position="106"/>
        <end position="115"/>
    </location>
</feature>
<organism evidence="2 3">
    <name type="scientific">Rickenella mellea</name>
    <dbReference type="NCBI Taxonomy" id="50990"/>
    <lineage>
        <taxon>Eukaryota</taxon>
        <taxon>Fungi</taxon>
        <taxon>Dikarya</taxon>
        <taxon>Basidiomycota</taxon>
        <taxon>Agaricomycotina</taxon>
        <taxon>Agaricomycetes</taxon>
        <taxon>Hymenochaetales</taxon>
        <taxon>Rickenellaceae</taxon>
        <taxon>Rickenella</taxon>
    </lineage>
</organism>
<dbReference type="EMBL" id="ML170244">
    <property type="protein sequence ID" value="TDL16407.1"/>
    <property type="molecule type" value="Genomic_DNA"/>
</dbReference>
<feature type="region of interest" description="Disordered" evidence="1">
    <location>
        <begin position="62"/>
        <end position="115"/>
    </location>
</feature>
<reference evidence="2 3" key="1">
    <citation type="submission" date="2018-06" db="EMBL/GenBank/DDBJ databases">
        <title>A transcriptomic atlas of mushroom development highlights an independent origin of complex multicellularity.</title>
        <authorList>
            <consortium name="DOE Joint Genome Institute"/>
            <person name="Krizsan K."/>
            <person name="Almasi E."/>
            <person name="Merenyi Z."/>
            <person name="Sahu N."/>
            <person name="Viragh M."/>
            <person name="Koszo T."/>
            <person name="Mondo S."/>
            <person name="Kiss B."/>
            <person name="Balint B."/>
            <person name="Kues U."/>
            <person name="Barry K."/>
            <person name="Hegedus J.C."/>
            <person name="Henrissat B."/>
            <person name="Johnson J."/>
            <person name="Lipzen A."/>
            <person name="Ohm R."/>
            <person name="Nagy I."/>
            <person name="Pangilinan J."/>
            <person name="Yan J."/>
            <person name="Xiong Y."/>
            <person name="Grigoriev I.V."/>
            <person name="Hibbett D.S."/>
            <person name="Nagy L.G."/>
        </authorList>
    </citation>
    <scope>NUCLEOTIDE SEQUENCE [LARGE SCALE GENOMIC DNA]</scope>
    <source>
        <strain evidence="2 3">SZMC22713</strain>
    </source>
</reference>
<evidence type="ECO:0000313" key="2">
    <source>
        <dbReference type="EMBL" id="TDL16407.1"/>
    </source>
</evidence>
<proteinExistence type="predicted"/>
<evidence type="ECO:0000313" key="3">
    <source>
        <dbReference type="Proteomes" id="UP000294933"/>
    </source>
</evidence>